<reference evidence="2" key="1">
    <citation type="submission" date="2023-04" db="EMBL/GenBank/DDBJ databases">
        <authorList>
            <consortium name="ELIXIR-Norway"/>
        </authorList>
    </citation>
    <scope>NUCLEOTIDE SEQUENCE [LARGE SCALE GENOMIC DNA]</scope>
</reference>
<dbReference type="Proteomes" id="UP001176941">
    <property type="component" value="Chromosome 4"/>
</dbReference>
<proteinExistence type="predicted"/>
<dbReference type="EMBL" id="OX459940">
    <property type="protein sequence ID" value="CAI9174350.1"/>
    <property type="molecule type" value="Genomic_DNA"/>
</dbReference>
<accession>A0ABN8ZLJ8</accession>
<organism evidence="2 3">
    <name type="scientific">Rangifer tarandus platyrhynchus</name>
    <name type="common">Svalbard reindeer</name>
    <dbReference type="NCBI Taxonomy" id="3082113"/>
    <lineage>
        <taxon>Eukaryota</taxon>
        <taxon>Metazoa</taxon>
        <taxon>Chordata</taxon>
        <taxon>Craniata</taxon>
        <taxon>Vertebrata</taxon>
        <taxon>Euteleostomi</taxon>
        <taxon>Mammalia</taxon>
        <taxon>Eutheria</taxon>
        <taxon>Laurasiatheria</taxon>
        <taxon>Artiodactyla</taxon>
        <taxon>Ruminantia</taxon>
        <taxon>Pecora</taxon>
        <taxon>Cervidae</taxon>
        <taxon>Odocoileinae</taxon>
        <taxon>Rangifer</taxon>
    </lineage>
</organism>
<protein>
    <submittedName>
        <fullName evidence="2">Uncharacterized protein</fullName>
    </submittedName>
</protein>
<gene>
    <name evidence="2" type="ORF">MRATA1EN1_LOCUS23312</name>
</gene>
<evidence type="ECO:0000256" key="1">
    <source>
        <dbReference type="SAM" id="MobiDB-lite"/>
    </source>
</evidence>
<name>A0ABN8ZLJ8_RANTA</name>
<evidence type="ECO:0000313" key="3">
    <source>
        <dbReference type="Proteomes" id="UP001176941"/>
    </source>
</evidence>
<feature type="region of interest" description="Disordered" evidence="1">
    <location>
        <begin position="1"/>
        <end position="29"/>
    </location>
</feature>
<evidence type="ECO:0000313" key="2">
    <source>
        <dbReference type="EMBL" id="CAI9174350.1"/>
    </source>
</evidence>
<sequence length="99" mass="10992">MKMRKKLPARRCKGFRPHPPAKPHPNPLFARSTLLQAPPFRLTLFLIIQAPSCHPYLSTHPHHQPCVCVHAKSLQSCPTPCNPMNCSPPGSSVHGIFQA</sequence>
<keyword evidence="3" id="KW-1185">Reference proteome</keyword>
<feature type="compositionally biased region" description="Basic residues" evidence="1">
    <location>
        <begin position="1"/>
        <end position="21"/>
    </location>
</feature>